<feature type="domain" description="CENP-V/GFA" evidence="5">
    <location>
        <begin position="11"/>
        <end position="129"/>
    </location>
</feature>
<evidence type="ECO:0000256" key="3">
    <source>
        <dbReference type="ARBA" id="ARBA00022833"/>
    </source>
</evidence>
<sequence length="141" mass="15481">MSDTRADVDVWTGGCLCQNIRFQVTGEPDYPHVCSCQHCQKRGGGPMQSWVGYPLEGLRWIGDGGEPTWYDTFPGETKRGFCPTCGSHIAAFDYGDSTIGINLTALDQQDDPRLVPVNQSFRGDAVPWLAQVPDTQHSTTS</sequence>
<dbReference type="InterPro" id="IPR006913">
    <property type="entry name" value="CENP-V/GFA"/>
</dbReference>
<reference evidence="7" key="1">
    <citation type="journal article" date="2019" name="Int. J. Syst. Evol. Microbiol.">
        <title>The Global Catalogue of Microorganisms (GCM) 10K type strain sequencing project: providing services to taxonomists for standard genome sequencing and annotation.</title>
        <authorList>
            <consortium name="The Broad Institute Genomics Platform"/>
            <consortium name="The Broad Institute Genome Sequencing Center for Infectious Disease"/>
            <person name="Wu L."/>
            <person name="Ma J."/>
        </authorList>
    </citation>
    <scope>NUCLEOTIDE SEQUENCE [LARGE SCALE GENOMIC DNA]</scope>
    <source>
        <strain evidence="7">CCM 7526</strain>
    </source>
</reference>
<protein>
    <submittedName>
        <fullName evidence="6">GFA family protein</fullName>
    </submittedName>
</protein>
<keyword evidence="2" id="KW-0479">Metal-binding</keyword>
<proteinExistence type="inferred from homology"/>
<evidence type="ECO:0000256" key="4">
    <source>
        <dbReference type="ARBA" id="ARBA00023239"/>
    </source>
</evidence>
<dbReference type="PANTHER" id="PTHR33337:SF40">
    <property type="entry name" value="CENP-V_GFA DOMAIN-CONTAINING PROTEIN-RELATED"/>
    <property type="match status" value="1"/>
</dbReference>
<dbReference type="PROSITE" id="PS51891">
    <property type="entry name" value="CENP_V_GFA"/>
    <property type="match status" value="1"/>
</dbReference>
<keyword evidence="4" id="KW-0456">Lyase</keyword>
<evidence type="ECO:0000313" key="7">
    <source>
        <dbReference type="Proteomes" id="UP001597183"/>
    </source>
</evidence>
<dbReference type="SUPFAM" id="SSF51316">
    <property type="entry name" value="Mss4-like"/>
    <property type="match status" value="1"/>
</dbReference>
<dbReference type="Pfam" id="PF04828">
    <property type="entry name" value="GFA"/>
    <property type="match status" value="1"/>
</dbReference>
<keyword evidence="3" id="KW-0862">Zinc</keyword>
<evidence type="ECO:0000313" key="6">
    <source>
        <dbReference type="EMBL" id="MFD1365142.1"/>
    </source>
</evidence>
<accession>A0ABW4A4T7</accession>
<dbReference type="Proteomes" id="UP001597183">
    <property type="component" value="Unassembled WGS sequence"/>
</dbReference>
<comment type="caution">
    <text evidence="6">The sequence shown here is derived from an EMBL/GenBank/DDBJ whole genome shotgun (WGS) entry which is preliminary data.</text>
</comment>
<name>A0ABW4A4T7_9ACTN</name>
<dbReference type="Gene3D" id="3.90.1590.10">
    <property type="entry name" value="glutathione-dependent formaldehyde- activating enzyme (gfa)"/>
    <property type="match status" value="1"/>
</dbReference>
<keyword evidence="7" id="KW-1185">Reference proteome</keyword>
<gene>
    <name evidence="6" type="ORF">ACFQ5G_07275</name>
</gene>
<dbReference type="InterPro" id="IPR011057">
    <property type="entry name" value="Mss4-like_sf"/>
</dbReference>
<dbReference type="EMBL" id="JBHTMK010000008">
    <property type="protein sequence ID" value="MFD1365142.1"/>
    <property type="molecule type" value="Genomic_DNA"/>
</dbReference>
<evidence type="ECO:0000256" key="1">
    <source>
        <dbReference type="ARBA" id="ARBA00005495"/>
    </source>
</evidence>
<evidence type="ECO:0000256" key="2">
    <source>
        <dbReference type="ARBA" id="ARBA00022723"/>
    </source>
</evidence>
<dbReference type="PANTHER" id="PTHR33337">
    <property type="entry name" value="GFA DOMAIN-CONTAINING PROTEIN"/>
    <property type="match status" value="1"/>
</dbReference>
<dbReference type="RefSeq" id="WP_317795380.1">
    <property type="nucleotide sequence ID" value="NZ_AP028461.1"/>
</dbReference>
<evidence type="ECO:0000259" key="5">
    <source>
        <dbReference type="PROSITE" id="PS51891"/>
    </source>
</evidence>
<comment type="similarity">
    <text evidence="1">Belongs to the Gfa family.</text>
</comment>
<organism evidence="6 7">
    <name type="scientific">Actinoplanes sichuanensis</name>
    <dbReference type="NCBI Taxonomy" id="512349"/>
    <lineage>
        <taxon>Bacteria</taxon>
        <taxon>Bacillati</taxon>
        <taxon>Actinomycetota</taxon>
        <taxon>Actinomycetes</taxon>
        <taxon>Micromonosporales</taxon>
        <taxon>Micromonosporaceae</taxon>
        <taxon>Actinoplanes</taxon>
    </lineage>
</organism>